<proteinExistence type="inferred from homology"/>
<feature type="domain" description="RNA polymerase sigma-70 region 2" evidence="5">
    <location>
        <begin position="25"/>
        <end position="89"/>
    </location>
</feature>
<dbReference type="InterPro" id="IPR039425">
    <property type="entry name" value="RNA_pol_sigma-70-like"/>
</dbReference>
<dbReference type="AlphaFoldDB" id="A0A0G0VJH7"/>
<dbReference type="SUPFAM" id="SSF88659">
    <property type="entry name" value="Sigma3 and sigma4 domains of RNA polymerase sigma factors"/>
    <property type="match status" value="1"/>
</dbReference>
<comment type="similarity">
    <text evidence="1">Belongs to the sigma-70 factor family. ECF subfamily.</text>
</comment>
<evidence type="ECO:0000256" key="2">
    <source>
        <dbReference type="ARBA" id="ARBA00023015"/>
    </source>
</evidence>
<evidence type="ECO:0000313" key="7">
    <source>
        <dbReference type="EMBL" id="KKR99756.1"/>
    </source>
</evidence>
<gene>
    <name evidence="7" type="ORF">UU50_C0003G0061</name>
</gene>
<accession>A0A0G0VJH7</accession>
<dbReference type="CDD" id="cd06171">
    <property type="entry name" value="Sigma70_r4"/>
    <property type="match status" value="1"/>
</dbReference>
<feature type="domain" description="RNA polymerase sigma factor 70 region 4 type 2" evidence="6">
    <location>
        <begin position="117"/>
        <end position="169"/>
    </location>
</feature>
<keyword evidence="4" id="KW-0804">Transcription</keyword>
<dbReference type="InterPro" id="IPR013325">
    <property type="entry name" value="RNA_pol_sigma_r2"/>
</dbReference>
<evidence type="ECO:0000259" key="6">
    <source>
        <dbReference type="Pfam" id="PF08281"/>
    </source>
</evidence>
<evidence type="ECO:0000256" key="1">
    <source>
        <dbReference type="ARBA" id="ARBA00010641"/>
    </source>
</evidence>
<dbReference type="InterPro" id="IPR036388">
    <property type="entry name" value="WH-like_DNA-bd_sf"/>
</dbReference>
<dbReference type="InterPro" id="IPR014284">
    <property type="entry name" value="RNA_pol_sigma-70_dom"/>
</dbReference>
<dbReference type="EMBL" id="LCAW01000003">
    <property type="protein sequence ID" value="KKR99756.1"/>
    <property type="molecule type" value="Genomic_DNA"/>
</dbReference>
<dbReference type="Proteomes" id="UP000033930">
    <property type="component" value="Unassembled WGS sequence"/>
</dbReference>
<comment type="caution">
    <text evidence="7">The sequence shown here is derived from an EMBL/GenBank/DDBJ whole genome shotgun (WGS) entry which is preliminary data.</text>
</comment>
<protein>
    <submittedName>
        <fullName evidence="7">RNA polymerase, sigma-24 subunit, ECF subfamily</fullName>
    </submittedName>
</protein>
<dbReference type="GO" id="GO:0003677">
    <property type="term" value="F:DNA binding"/>
    <property type="evidence" value="ECO:0007669"/>
    <property type="project" value="InterPro"/>
</dbReference>
<organism evidence="7 8">
    <name type="scientific">Candidatus Uhrbacteria bacterium GW2011_GWC1_41_20</name>
    <dbReference type="NCBI Taxonomy" id="1618983"/>
    <lineage>
        <taxon>Bacteria</taxon>
        <taxon>Candidatus Uhriibacteriota</taxon>
    </lineage>
</organism>
<dbReference type="Gene3D" id="1.10.1740.10">
    <property type="match status" value="1"/>
</dbReference>
<keyword evidence="3" id="KW-0731">Sigma factor</keyword>
<dbReference type="Pfam" id="PF08281">
    <property type="entry name" value="Sigma70_r4_2"/>
    <property type="match status" value="1"/>
</dbReference>
<dbReference type="GO" id="GO:0016987">
    <property type="term" value="F:sigma factor activity"/>
    <property type="evidence" value="ECO:0007669"/>
    <property type="project" value="UniProtKB-KW"/>
</dbReference>
<sequence length="175" mass="20833">MRHRNKFLLFRVFRFRDTGAYGELYDFYISRIRRFIIFRVPSKEDADELAAEVFLRGWEYATSSLVNNPAALFYRIARNVIADYYRKRKIEVGVEEAEYKTDEHDLAEELSDQQDQQALIKLLREIREEYRDVLVMRFLDEMSIGEIAESLEKTTGSVRVLLHRAKKALQERAKK</sequence>
<dbReference type="GO" id="GO:0006352">
    <property type="term" value="P:DNA-templated transcription initiation"/>
    <property type="evidence" value="ECO:0007669"/>
    <property type="project" value="InterPro"/>
</dbReference>
<dbReference type="InterPro" id="IPR007627">
    <property type="entry name" value="RNA_pol_sigma70_r2"/>
</dbReference>
<dbReference type="PANTHER" id="PTHR43133:SF57">
    <property type="entry name" value="RNA POLYMERASE SIGMA-70 FACTOR"/>
    <property type="match status" value="1"/>
</dbReference>
<evidence type="ECO:0000256" key="3">
    <source>
        <dbReference type="ARBA" id="ARBA00023082"/>
    </source>
</evidence>
<keyword evidence="2" id="KW-0805">Transcription regulation</keyword>
<dbReference type="InterPro" id="IPR013249">
    <property type="entry name" value="RNA_pol_sigma70_r4_t2"/>
</dbReference>
<dbReference type="Pfam" id="PF04542">
    <property type="entry name" value="Sigma70_r2"/>
    <property type="match status" value="1"/>
</dbReference>
<name>A0A0G0VJH7_9BACT</name>
<evidence type="ECO:0000256" key="4">
    <source>
        <dbReference type="ARBA" id="ARBA00023163"/>
    </source>
</evidence>
<dbReference type="Gene3D" id="1.10.10.10">
    <property type="entry name" value="Winged helix-like DNA-binding domain superfamily/Winged helix DNA-binding domain"/>
    <property type="match status" value="1"/>
</dbReference>
<evidence type="ECO:0000313" key="8">
    <source>
        <dbReference type="Proteomes" id="UP000033930"/>
    </source>
</evidence>
<dbReference type="PANTHER" id="PTHR43133">
    <property type="entry name" value="RNA POLYMERASE ECF-TYPE SIGMA FACTO"/>
    <property type="match status" value="1"/>
</dbReference>
<dbReference type="NCBIfam" id="TIGR02937">
    <property type="entry name" value="sigma70-ECF"/>
    <property type="match status" value="1"/>
</dbReference>
<reference evidence="7 8" key="1">
    <citation type="journal article" date="2015" name="Nature">
        <title>rRNA introns, odd ribosomes, and small enigmatic genomes across a large radiation of phyla.</title>
        <authorList>
            <person name="Brown C.T."/>
            <person name="Hug L.A."/>
            <person name="Thomas B.C."/>
            <person name="Sharon I."/>
            <person name="Castelle C.J."/>
            <person name="Singh A."/>
            <person name="Wilkins M.J."/>
            <person name="Williams K.H."/>
            <person name="Banfield J.F."/>
        </authorList>
    </citation>
    <scope>NUCLEOTIDE SEQUENCE [LARGE SCALE GENOMIC DNA]</scope>
</reference>
<evidence type="ECO:0000259" key="5">
    <source>
        <dbReference type="Pfam" id="PF04542"/>
    </source>
</evidence>
<dbReference type="SUPFAM" id="SSF88946">
    <property type="entry name" value="Sigma2 domain of RNA polymerase sigma factors"/>
    <property type="match status" value="1"/>
</dbReference>
<dbReference type="InterPro" id="IPR013324">
    <property type="entry name" value="RNA_pol_sigma_r3/r4-like"/>
</dbReference>